<sequence length="297" mass="30739">MYEQALEEMTRKDYAAACPRLEEVIKLAPEGVGGMITLGQCYEGWGRLATAHAAYRRAEQVAAAKGDKDRQQKAAQKAGAIEPHLSQVTVVVPDALRDLAGLSVQRDGAVVEQAQWGVPVPVDVGKHVVAATATGRKPWEKHISVMRDGDTVVVEIEAPAPAAVSTPPVQPPTLPTALSPMATTQASQRPGLSGAEIGALVLGVGGLLTLGVGSGFGIVAMSKQDQSNEGLCNSSNQCEPMGLQLREEGIAAGNVATALFIAGGAALTGSIVLFAIRPSKNTRMNVGSGGIWVNGSF</sequence>
<proteinExistence type="predicted"/>
<name>A0A6N7QBC7_9BACT</name>
<feature type="transmembrane region" description="Helical" evidence="1">
    <location>
        <begin position="197"/>
        <end position="221"/>
    </location>
</feature>
<dbReference type="SUPFAM" id="SSF48452">
    <property type="entry name" value="TPR-like"/>
    <property type="match status" value="1"/>
</dbReference>
<feature type="transmembrane region" description="Helical" evidence="1">
    <location>
        <begin position="250"/>
        <end position="276"/>
    </location>
</feature>
<evidence type="ECO:0000313" key="3">
    <source>
        <dbReference type="Proteomes" id="UP000440224"/>
    </source>
</evidence>
<keyword evidence="1" id="KW-0812">Transmembrane</keyword>
<evidence type="ECO:0000313" key="2">
    <source>
        <dbReference type="EMBL" id="MRG98161.1"/>
    </source>
</evidence>
<dbReference type="Proteomes" id="UP000440224">
    <property type="component" value="Unassembled WGS sequence"/>
</dbReference>
<dbReference type="OrthoDB" id="5511256at2"/>
<protein>
    <submittedName>
        <fullName evidence="2">Uncharacterized protein</fullName>
    </submittedName>
</protein>
<dbReference type="AlphaFoldDB" id="A0A6N7QBC7"/>
<keyword evidence="3" id="KW-1185">Reference proteome</keyword>
<evidence type="ECO:0000256" key="1">
    <source>
        <dbReference type="SAM" id="Phobius"/>
    </source>
</evidence>
<gene>
    <name evidence="2" type="ORF">GF068_40560</name>
</gene>
<comment type="caution">
    <text evidence="2">The sequence shown here is derived from an EMBL/GenBank/DDBJ whole genome shotgun (WGS) entry which is preliminary data.</text>
</comment>
<keyword evidence="1" id="KW-1133">Transmembrane helix</keyword>
<dbReference type="EMBL" id="WJIE01000026">
    <property type="protein sequence ID" value="MRG98161.1"/>
    <property type="molecule type" value="Genomic_DNA"/>
</dbReference>
<dbReference type="Gene3D" id="1.25.40.10">
    <property type="entry name" value="Tetratricopeptide repeat domain"/>
    <property type="match status" value="1"/>
</dbReference>
<accession>A0A6N7QBC7</accession>
<dbReference type="InterPro" id="IPR011990">
    <property type="entry name" value="TPR-like_helical_dom_sf"/>
</dbReference>
<keyword evidence="1" id="KW-0472">Membrane</keyword>
<organism evidence="2 3">
    <name type="scientific">Polyangium spumosum</name>
    <dbReference type="NCBI Taxonomy" id="889282"/>
    <lineage>
        <taxon>Bacteria</taxon>
        <taxon>Pseudomonadati</taxon>
        <taxon>Myxococcota</taxon>
        <taxon>Polyangia</taxon>
        <taxon>Polyangiales</taxon>
        <taxon>Polyangiaceae</taxon>
        <taxon>Polyangium</taxon>
    </lineage>
</organism>
<reference evidence="2 3" key="1">
    <citation type="submission" date="2019-10" db="EMBL/GenBank/DDBJ databases">
        <title>A soil myxobacterium in the family Polyangiaceae.</title>
        <authorList>
            <person name="Li Y."/>
            <person name="Wang J."/>
        </authorList>
    </citation>
    <scope>NUCLEOTIDE SEQUENCE [LARGE SCALE GENOMIC DNA]</scope>
    <source>
        <strain evidence="2 3">DSM 14734</strain>
    </source>
</reference>
<dbReference type="RefSeq" id="WP_153824934.1">
    <property type="nucleotide sequence ID" value="NZ_WJIE01000026.1"/>
</dbReference>